<evidence type="ECO:0000313" key="1">
    <source>
        <dbReference type="EMBL" id="EGR29889.1"/>
    </source>
</evidence>
<accession>G0QY20</accession>
<dbReference type="eggNOG" id="KOG1193">
    <property type="taxonomic scope" value="Eukaryota"/>
</dbReference>
<name>G0QY20_ICHMU</name>
<dbReference type="AlphaFoldDB" id="G0QY20"/>
<proteinExistence type="predicted"/>
<dbReference type="STRING" id="857967.G0QY20"/>
<reference evidence="1 2" key="1">
    <citation type="submission" date="2011-07" db="EMBL/GenBank/DDBJ databases">
        <authorList>
            <person name="Coyne R."/>
            <person name="Brami D."/>
            <person name="Johnson J."/>
            <person name="Hostetler J."/>
            <person name="Hannick L."/>
            <person name="Clark T."/>
            <person name="Cassidy-Hanley D."/>
            <person name="Inman J."/>
        </authorList>
    </citation>
    <scope>NUCLEOTIDE SEQUENCE [LARGE SCALE GENOMIC DNA]</scope>
    <source>
        <strain evidence="1 2">G5</strain>
    </source>
</reference>
<protein>
    <submittedName>
        <fullName evidence="1">Uncharacterized protein</fullName>
    </submittedName>
</protein>
<sequence>MNYKAEFQKQEILCPETGQWVDLTLELNLKMIQMPPKEARVADQSVQILDDINFQNFGVELYLYENLNFFINDNYLAITDLMPEAQHKVMQNMASLLQAMGKELFNSFTFGYYN</sequence>
<dbReference type="EMBL" id="GL984095">
    <property type="protein sequence ID" value="EGR29889.1"/>
    <property type="molecule type" value="Genomic_DNA"/>
</dbReference>
<dbReference type="InParanoid" id="G0QY20"/>
<keyword evidence="2" id="KW-1185">Reference proteome</keyword>
<dbReference type="GeneID" id="14906002"/>
<organism evidence="1 2">
    <name type="scientific">Ichthyophthirius multifiliis</name>
    <name type="common">White spot disease agent</name>
    <name type="synonym">Ich</name>
    <dbReference type="NCBI Taxonomy" id="5932"/>
    <lineage>
        <taxon>Eukaryota</taxon>
        <taxon>Sar</taxon>
        <taxon>Alveolata</taxon>
        <taxon>Ciliophora</taxon>
        <taxon>Intramacronucleata</taxon>
        <taxon>Oligohymenophorea</taxon>
        <taxon>Hymenostomatida</taxon>
        <taxon>Ophryoglenina</taxon>
        <taxon>Ichthyophthirius</taxon>
    </lineage>
</organism>
<dbReference type="RefSeq" id="XP_004031125.1">
    <property type="nucleotide sequence ID" value="XM_004031077.1"/>
</dbReference>
<gene>
    <name evidence="1" type="ORF">IMG5_146620</name>
</gene>
<dbReference type="Proteomes" id="UP000008983">
    <property type="component" value="Unassembled WGS sequence"/>
</dbReference>
<evidence type="ECO:0000313" key="2">
    <source>
        <dbReference type="Proteomes" id="UP000008983"/>
    </source>
</evidence>